<evidence type="ECO:0000313" key="2">
    <source>
        <dbReference type="EMBL" id="SDK62750.1"/>
    </source>
</evidence>
<keyword evidence="1" id="KW-0472">Membrane</keyword>
<dbReference type="AlphaFoldDB" id="A0A1G9DFX6"/>
<dbReference type="EMBL" id="FNFI01000012">
    <property type="protein sequence ID" value="SDK62750.1"/>
    <property type="molecule type" value="Genomic_DNA"/>
</dbReference>
<proteinExistence type="predicted"/>
<dbReference type="RefSeq" id="WP_092599367.1">
    <property type="nucleotide sequence ID" value="NZ_FNFI01000012.1"/>
</dbReference>
<evidence type="ECO:0000313" key="3">
    <source>
        <dbReference type="Proteomes" id="UP000242700"/>
    </source>
</evidence>
<dbReference type="OrthoDB" id="2418203at2"/>
<evidence type="ECO:0000256" key="1">
    <source>
        <dbReference type="SAM" id="Phobius"/>
    </source>
</evidence>
<sequence length="97" mass="11140">MITIGAVLLIVLTYALVTAVNFFKDTELSKEAKEKMRDKSFRAAFITVIAGWIVFEMLMVMRIDPSFEIYRLVMLGLVIISFIVFGLNLRVQNHRPD</sequence>
<gene>
    <name evidence="2" type="ORF">SAMN05216187_11224</name>
</gene>
<organism evidence="2 3">
    <name type="scientific">Jeotgalicoccus aerolatus</name>
    <dbReference type="NCBI Taxonomy" id="709510"/>
    <lineage>
        <taxon>Bacteria</taxon>
        <taxon>Bacillati</taxon>
        <taxon>Bacillota</taxon>
        <taxon>Bacilli</taxon>
        <taxon>Bacillales</taxon>
        <taxon>Staphylococcaceae</taxon>
        <taxon>Jeotgalicoccus</taxon>
    </lineage>
</organism>
<accession>A0A1G9DFX6</accession>
<feature type="transmembrane region" description="Helical" evidence="1">
    <location>
        <begin position="43"/>
        <end position="63"/>
    </location>
</feature>
<name>A0A1G9DFX6_9STAP</name>
<reference evidence="3" key="1">
    <citation type="submission" date="2016-10" db="EMBL/GenBank/DDBJ databases">
        <authorList>
            <person name="Varghese N."/>
            <person name="Submissions S."/>
        </authorList>
    </citation>
    <scope>NUCLEOTIDE SEQUENCE [LARGE SCALE GENOMIC DNA]</scope>
    <source>
        <strain evidence="3">CGMCC 1.8911</strain>
    </source>
</reference>
<keyword evidence="1" id="KW-0812">Transmembrane</keyword>
<feature type="transmembrane region" description="Helical" evidence="1">
    <location>
        <begin position="6"/>
        <end position="23"/>
    </location>
</feature>
<keyword evidence="1" id="KW-1133">Transmembrane helix</keyword>
<dbReference type="Proteomes" id="UP000242700">
    <property type="component" value="Unassembled WGS sequence"/>
</dbReference>
<feature type="transmembrane region" description="Helical" evidence="1">
    <location>
        <begin position="69"/>
        <end position="89"/>
    </location>
</feature>
<protein>
    <submittedName>
        <fullName evidence="2">Uncharacterized protein</fullName>
    </submittedName>
</protein>
<dbReference type="STRING" id="586411.SAMN05216187_11224"/>